<dbReference type="SUPFAM" id="SSF52743">
    <property type="entry name" value="Subtilisin-like"/>
    <property type="match status" value="1"/>
</dbReference>
<evidence type="ECO:0000256" key="5">
    <source>
        <dbReference type="PROSITE-ProRule" id="PRU01240"/>
    </source>
</evidence>
<feature type="compositionally biased region" description="Polar residues" evidence="6">
    <location>
        <begin position="133"/>
        <end position="145"/>
    </location>
</feature>
<feature type="active site" description="Charge relay system" evidence="5">
    <location>
        <position position="366"/>
    </location>
</feature>
<dbReference type="PROSITE" id="PS51892">
    <property type="entry name" value="SUBTILASE"/>
    <property type="match status" value="1"/>
</dbReference>
<dbReference type="GO" id="GO:0004252">
    <property type="term" value="F:serine-type endopeptidase activity"/>
    <property type="evidence" value="ECO:0007669"/>
    <property type="project" value="UniProtKB-UniRule"/>
</dbReference>
<feature type="domain" description="Membrane-bound transcription factor site-1 protease-like N-terminal" evidence="9">
    <location>
        <begin position="4"/>
        <end position="58"/>
    </location>
</feature>
<dbReference type="InterPro" id="IPR022398">
    <property type="entry name" value="Peptidase_S8_His-AS"/>
</dbReference>
<feature type="compositionally biased region" description="Gly residues" evidence="6">
    <location>
        <begin position="1276"/>
        <end position="1293"/>
    </location>
</feature>
<evidence type="ECO:0000259" key="9">
    <source>
        <dbReference type="Pfam" id="PF23001"/>
    </source>
</evidence>
<feature type="domain" description="MBTPS1 third" evidence="11">
    <location>
        <begin position="637"/>
        <end position="767"/>
    </location>
</feature>
<dbReference type="InterPro" id="IPR057060">
    <property type="entry name" value="MBTPS1_3rd"/>
</dbReference>
<feature type="compositionally biased region" description="Polar residues" evidence="6">
    <location>
        <begin position="1262"/>
        <end position="1271"/>
    </location>
</feature>
<feature type="compositionally biased region" description="Polar residues" evidence="6">
    <location>
        <begin position="1106"/>
        <end position="1116"/>
    </location>
</feature>
<feature type="region of interest" description="Disordered" evidence="6">
    <location>
        <begin position="1242"/>
        <end position="1293"/>
    </location>
</feature>
<keyword evidence="2 5" id="KW-0645">Protease</keyword>
<dbReference type="EMBL" id="BEGY01000033">
    <property type="protein sequence ID" value="GAX78554.1"/>
    <property type="molecule type" value="Genomic_DNA"/>
</dbReference>
<feature type="active site" description="Charge relay system" evidence="5">
    <location>
        <position position="563"/>
    </location>
</feature>
<dbReference type="GO" id="GO:0005794">
    <property type="term" value="C:Golgi apparatus"/>
    <property type="evidence" value="ECO:0007669"/>
    <property type="project" value="TreeGrafter"/>
</dbReference>
<dbReference type="Pfam" id="PF23090">
    <property type="entry name" value="MBTPS1_4th"/>
    <property type="match status" value="1"/>
</dbReference>
<evidence type="ECO:0000313" key="12">
    <source>
        <dbReference type="EMBL" id="GAX78554.1"/>
    </source>
</evidence>
<keyword evidence="7" id="KW-0812">Transmembrane</keyword>
<dbReference type="PANTHER" id="PTHR43806:SF7">
    <property type="entry name" value="MEMBRANE-BOUND TRANSCRIPTION FACTOR SITE-1 PROTEASE"/>
    <property type="match status" value="1"/>
</dbReference>
<keyword evidence="7" id="KW-1133">Transmembrane helix</keyword>
<dbReference type="InterPro" id="IPR050131">
    <property type="entry name" value="Peptidase_S8_subtilisin-like"/>
</dbReference>
<keyword evidence="13" id="KW-1185">Reference proteome</keyword>
<dbReference type="InterPro" id="IPR000209">
    <property type="entry name" value="Peptidase_S8/S53_dom"/>
</dbReference>
<sequence length="1293" mass="139347">MERTQYILRFNSYLHAAEHHQQLATALPGEGLTWNWIERKNKASEYPTDFGLINLLANPMHEVDHSCCVEQSLCNRPEAKTQHPRILDLLNNVPFVRDVHMDQMFRGKLNWVPEGELAGLFADNLGNNPLEDTGSQDPSRFTGSFSEDADGDEGSSAEGHTITKRSGRISTRFMMEGEDEVNNVLLHQAMLLEGGATIGLYTADSMEDSSDLEPMAEKEQHDRQLTTWQAVGMAEKEQRNRQLTSLNPETLTERVVTADKDISSWSEDDILELPISSTGDRRLKHLQMQRRRMVRLDDDDGQMTVGGLRGRLGPGLLDPLAEGMEDALPRRRRTLQSKSTVTSLMGAEKLWNQGFSGKGVKVGVFDTGIHEKHPHIRNIKGRSDWTHQGSLNDGLGHGSFVAGVIGSQDRACPGFAPDVDLYTFKVFTDDQVSFTSWFLDAFNYALALKVHVINLSIGGPDYMDQPFVDKILEITSNGILMVSAIGNDGPLWGTLNNPADQNDVIGVGGIDEGSNIAGFSSRGMTTWELQTGTGRIKPDIMAFSKDVMGSRMNSGCRTLSGTSVASPVVAGAVCLLASTLPEEKRWSVLNPASMKQALIEGADKLPGLSMFEQGSGKLNLHKSMDILQAYNPKASIIPAFLDFTESSYMWPYSKQPMYAGAMPVVVNGTVLNALGVTGRLEGMPTYKATDSGGEHIHMYFEYSKVFWPWSGYFSLYIRVLPSGANYAGTASLEVSFTVVSPPDAASGETDLRRSTVKMPVKLNVIPTPPRQQRLLWDQFHTIKYPPGYIPRDNLDIKHDVLDWHGDHLYTNFHNLYDSIRGAGYFIEILSSPLTCFDAEQYAAVIIVDPEEEFYPQEVSKLSHDVAQLGVNVIVFGEWYNLDTMSQMKFFDDNTRSWWTPVTGGSNVPALNDLLAPYDMAFGEAIMHGAFSVAGTSFQVQHGADVARMPAGSYLHRATLSSSAGGKAGPGGYGVVGVVQHGGESGGHVALYGDNNCLDSSHQNSNCFPFLQKLLERLIKGASNGIADQPSKLSEAFQRPGFTLPKRRDDLNFTAFSYVLRNPLKCAVNSPCEFQEEPGCPGWPKSVNSSLKKRDTFSSADPAHRTSPISVTISTQPTTAASGTSGTSGTSGLSGGNAGGSSAAGSSDKQVPGAAVVTSVRTPASATTTAYWSWKALQLSVGPLMPVMGLILCVVGLVSLAAAFVGNTRNKQQQRRASAGSSSQQGAVSGAAAGGLYPGAAASEQQQVPASGRNTAAAAGGSAVTQLSSRSSALTGTRGGIGATATGGGSANQV</sequence>
<evidence type="ECO:0000259" key="10">
    <source>
        <dbReference type="Pfam" id="PF23090"/>
    </source>
</evidence>
<dbReference type="Pfam" id="PF23001">
    <property type="entry name" value="MBTP1_N"/>
    <property type="match status" value="1"/>
</dbReference>
<dbReference type="InterPro" id="IPR015500">
    <property type="entry name" value="Peptidase_S8_subtilisin-rel"/>
</dbReference>
<dbReference type="PRINTS" id="PR00723">
    <property type="entry name" value="SUBTILISIN"/>
</dbReference>
<dbReference type="PROSITE" id="PS00138">
    <property type="entry name" value="SUBTILASE_SER"/>
    <property type="match status" value="1"/>
</dbReference>
<feature type="transmembrane region" description="Helical" evidence="7">
    <location>
        <begin position="1183"/>
        <end position="1205"/>
    </location>
</feature>
<dbReference type="PANTHER" id="PTHR43806">
    <property type="entry name" value="PEPTIDASE S8"/>
    <property type="match status" value="1"/>
</dbReference>
<comment type="similarity">
    <text evidence="1 5">Belongs to the peptidase S8 family.</text>
</comment>
<dbReference type="Pfam" id="PF23094">
    <property type="entry name" value="MBTPS1_3rd"/>
    <property type="match status" value="1"/>
</dbReference>
<comment type="caution">
    <text evidence="12">The sequence shown here is derived from an EMBL/GenBank/DDBJ whole genome shotgun (WGS) entry which is preliminary data.</text>
</comment>
<evidence type="ECO:0000256" key="1">
    <source>
        <dbReference type="ARBA" id="ARBA00011073"/>
    </source>
</evidence>
<dbReference type="GO" id="GO:0006508">
    <property type="term" value="P:proteolysis"/>
    <property type="evidence" value="ECO:0007669"/>
    <property type="project" value="UniProtKB-KW"/>
</dbReference>
<dbReference type="PROSITE" id="PS00137">
    <property type="entry name" value="SUBTILASE_HIS"/>
    <property type="match status" value="1"/>
</dbReference>
<gene>
    <name evidence="12" type="ORF">CEUSTIGMA_g5994.t1</name>
</gene>
<evidence type="ECO:0000313" key="13">
    <source>
        <dbReference type="Proteomes" id="UP000232323"/>
    </source>
</evidence>
<feature type="domain" description="Peptidase S8/S53" evidence="8">
    <location>
        <begin position="357"/>
        <end position="616"/>
    </location>
</feature>
<evidence type="ECO:0000256" key="6">
    <source>
        <dbReference type="SAM" id="MobiDB-lite"/>
    </source>
</evidence>
<dbReference type="InterPro" id="IPR057032">
    <property type="entry name" value="MBTPS1_4th"/>
</dbReference>
<accession>A0A250X648</accession>
<dbReference type="Proteomes" id="UP000232323">
    <property type="component" value="Unassembled WGS sequence"/>
</dbReference>
<feature type="region of interest" description="Disordered" evidence="6">
    <location>
        <begin position="1090"/>
        <end position="1149"/>
    </location>
</feature>
<dbReference type="InterPro" id="IPR036852">
    <property type="entry name" value="Peptidase_S8/S53_dom_sf"/>
</dbReference>
<feature type="region of interest" description="Disordered" evidence="6">
    <location>
        <begin position="128"/>
        <end position="167"/>
    </location>
</feature>
<proteinExistence type="inferred from homology"/>
<feature type="domain" description="MBTPS1 fourth" evidence="10">
    <location>
        <begin position="768"/>
        <end position="1015"/>
    </location>
</feature>
<evidence type="ECO:0000256" key="3">
    <source>
        <dbReference type="ARBA" id="ARBA00022801"/>
    </source>
</evidence>
<evidence type="ECO:0000256" key="2">
    <source>
        <dbReference type="ARBA" id="ARBA00022670"/>
    </source>
</evidence>
<keyword evidence="4 5" id="KW-0720">Serine protease</keyword>
<keyword evidence="3 5" id="KW-0378">Hydrolase</keyword>
<evidence type="ECO:0000259" key="11">
    <source>
        <dbReference type="Pfam" id="PF23094"/>
    </source>
</evidence>
<reference evidence="12 13" key="1">
    <citation type="submission" date="2017-08" db="EMBL/GenBank/DDBJ databases">
        <title>Acidophilic green algal genome provides insights into adaptation to an acidic environment.</title>
        <authorList>
            <person name="Hirooka S."/>
            <person name="Hirose Y."/>
            <person name="Kanesaki Y."/>
            <person name="Higuchi S."/>
            <person name="Fujiwara T."/>
            <person name="Onuma R."/>
            <person name="Era A."/>
            <person name="Ohbayashi R."/>
            <person name="Uzuka A."/>
            <person name="Nozaki H."/>
            <person name="Yoshikawa H."/>
            <person name="Miyagishima S.Y."/>
        </authorList>
    </citation>
    <scope>NUCLEOTIDE SEQUENCE [LARGE SCALE GENOMIC DNA]</scope>
    <source>
        <strain evidence="12 13">NIES-2499</strain>
    </source>
</reference>
<feature type="active site" description="Charge relay system" evidence="5">
    <location>
        <position position="397"/>
    </location>
</feature>
<dbReference type="Pfam" id="PF00082">
    <property type="entry name" value="Peptidase_S8"/>
    <property type="match status" value="1"/>
</dbReference>
<dbReference type="OrthoDB" id="1740355at2759"/>
<keyword evidence="7" id="KW-0472">Membrane</keyword>
<evidence type="ECO:0000256" key="7">
    <source>
        <dbReference type="SAM" id="Phobius"/>
    </source>
</evidence>
<protein>
    <submittedName>
        <fullName evidence="12">Uncharacterized protein</fullName>
    </submittedName>
</protein>
<feature type="compositionally biased region" description="Low complexity" evidence="6">
    <location>
        <begin position="1117"/>
        <end position="1130"/>
    </location>
</feature>
<evidence type="ECO:0000256" key="4">
    <source>
        <dbReference type="ARBA" id="ARBA00022825"/>
    </source>
</evidence>
<dbReference type="InterPro" id="IPR023828">
    <property type="entry name" value="Peptidase_S8_Ser-AS"/>
</dbReference>
<evidence type="ECO:0000259" key="8">
    <source>
        <dbReference type="Pfam" id="PF00082"/>
    </source>
</evidence>
<dbReference type="InterPro" id="IPR055143">
    <property type="entry name" value="MBTP1_N"/>
</dbReference>
<dbReference type="Gene3D" id="3.40.50.200">
    <property type="entry name" value="Peptidase S8/S53 domain"/>
    <property type="match status" value="1"/>
</dbReference>
<organism evidence="12 13">
    <name type="scientific">Chlamydomonas eustigma</name>
    <dbReference type="NCBI Taxonomy" id="1157962"/>
    <lineage>
        <taxon>Eukaryota</taxon>
        <taxon>Viridiplantae</taxon>
        <taxon>Chlorophyta</taxon>
        <taxon>core chlorophytes</taxon>
        <taxon>Chlorophyceae</taxon>
        <taxon>CS clade</taxon>
        <taxon>Chlamydomonadales</taxon>
        <taxon>Chlamydomonadaceae</taxon>
        <taxon>Chlamydomonas</taxon>
    </lineage>
</organism>
<dbReference type="STRING" id="1157962.A0A250X648"/>
<name>A0A250X648_9CHLO</name>
<feature type="compositionally biased region" description="Polar residues" evidence="6">
    <location>
        <begin position="1242"/>
        <end position="1253"/>
    </location>
</feature>